<comment type="caution">
    <text evidence="2">The sequence shown here is derived from an EMBL/GenBank/DDBJ whole genome shotgun (WGS) entry which is preliminary data.</text>
</comment>
<dbReference type="PROSITE" id="PS51352">
    <property type="entry name" value="THIOREDOXIN_2"/>
    <property type="match status" value="1"/>
</dbReference>
<dbReference type="InterPro" id="IPR036249">
    <property type="entry name" value="Thioredoxin-like_sf"/>
</dbReference>
<organism evidence="2 3">
    <name type="scientific">Streptomyces millisiae</name>
    <dbReference type="NCBI Taxonomy" id="3075542"/>
    <lineage>
        <taxon>Bacteria</taxon>
        <taxon>Bacillati</taxon>
        <taxon>Actinomycetota</taxon>
        <taxon>Actinomycetes</taxon>
        <taxon>Kitasatosporales</taxon>
        <taxon>Streptomycetaceae</taxon>
        <taxon>Streptomyces</taxon>
    </lineage>
</organism>
<evidence type="ECO:0000313" key="2">
    <source>
        <dbReference type="EMBL" id="MDT0321320.1"/>
    </source>
</evidence>
<reference evidence="3" key="1">
    <citation type="submission" date="2023-07" db="EMBL/GenBank/DDBJ databases">
        <title>30 novel species of actinomycetes from the DSMZ collection.</title>
        <authorList>
            <person name="Nouioui I."/>
        </authorList>
    </citation>
    <scope>NUCLEOTIDE SEQUENCE [LARGE SCALE GENOMIC DNA]</scope>
    <source>
        <strain evidence="3">DSM 44918</strain>
    </source>
</reference>
<dbReference type="Proteomes" id="UP001183420">
    <property type="component" value="Unassembled WGS sequence"/>
</dbReference>
<keyword evidence="3" id="KW-1185">Reference proteome</keyword>
<evidence type="ECO:0000259" key="1">
    <source>
        <dbReference type="PROSITE" id="PS51352"/>
    </source>
</evidence>
<proteinExistence type="predicted"/>
<name>A0ABU2LUV0_9ACTN</name>
<dbReference type="CDD" id="cd02947">
    <property type="entry name" value="TRX_family"/>
    <property type="match status" value="1"/>
</dbReference>
<gene>
    <name evidence="2" type="ORF">RNC47_23620</name>
</gene>
<accession>A0ABU2LUV0</accession>
<evidence type="ECO:0000313" key="3">
    <source>
        <dbReference type="Proteomes" id="UP001183420"/>
    </source>
</evidence>
<dbReference type="Pfam" id="PF00085">
    <property type="entry name" value="Thioredoxin"/>
    <property type="match status" value="1"/>
</dbReference>
<sequence>MSEPAEPVQLTAADLGAGPLGGRATLVQFSSAFCQPCRATRRILADVAAMVDGVAHLEIDAEARLDLTRRLGISRTPTVLVLDAGGRVVRRAAGQPRRADVIAALGAAISG</sequence>
<dbReference type="RefSeq" id="WP_311601529.1">
    <property type="nucleotide sequence ID" value="NZ_JAVREM010000038.1"/>
</dbReference>
<dbReference type="InterPro" id="IPR013766">
    <property type="entry name" value="Thioredoxin_domain"/>
</dbReference>
<dbReference type="EMBL" id="JAVREM010000038">
    <property type="protein sequence ID" value="MDT0321320.1"/>
    <property type="molecule type" value="Genomic_DNA"/>
</dbReference>
<protein>
    <submittedName>
        <fullName evidence="2">Thioredoxin family protein</fullName>
    </submittedName>
</protein>
<feature type="domain" description="Thioredoxin" evidence="1">
    <location>
        <begin position="1"/>
        <end position="110"/>
    </location>
</feature>
<dbReference type="SUPFAM" id="SSF52833">
    <property type="entry name" value="Thioredoxin-like"/>
    <property type="match status" value="1"/>
</dbReference>
<dbReference type="Gene3D" id="3.40.30.10">
    <property type="entry name" value="Glutaredoxin"/>
    <property type="match status" value="1"/>
</dbReference>